<keyword evidence="1" id="KW-0472">Membrane</keyword>
<organism evidence="2 3">
    <name type="scientific">Pyxidicoccus fallax</name>
    <dbReference type="NCBI Taxonomy" id="394095"/>
    <lineage>
        <taxon>Bacteria</taxon>
        <taxon>Pseudomonadati</taxon>
        <taxon>Myxococcota</taxon>
        <taxon>Myxococcia</taxon>
        <taxon>Myxococcales</taxon>
        <taxon>Cystobacterineae</taxon>
        <taxon>Myxococcaceae</taxon>
        <taxon>Pyxidicoccus</taxon>
    </lineage>
</organism>
<keyword evidence="1" id="KW-1133">Transmembrane helix</keyword>
<evidence type="ECO:0000313" key="2">
    <source>
        <dbReference type="EMBL" id="NMO19117.1"/>
    </source>
</evidence>
<keyword evidence="1" id="KW-0812">Transmembrane</keyword>
<accession>A0A848LMP0</accession>
<gene>
    <name evidence="2" type="ORF">HG543_30250</name>
</gene>
<name>A0A848LMP0_9BACT</name>
<proteinExistence type="predicted"/>
<dbReference type="Proteomes" id="UP000518300">
    <property type="component" value="Unassembled WGS sequence"/>
</dbReference>
<feature type="transmembrane region" description="Helical" evidence="1">
    <location>
        <begin position="28"/>
        <end position="46"/>
    </location>
</feature>
<dbReference type="RefSeq" id="WP_169348374.1">
    <property type="nucleotide sequence ID" value="NZ_JABBJJ010000169.1"/>
</dbReference>
<feature type="transmembrane region" description="Helical" evidence="1">
    <location>
        <begin position="77"/>
        <end position="99"/>
    </location>
</feature>
<feature type="transmembrane region" description="Helical" evidence="1">
    <location>
        <begin position="53"/>
        <end position="71"/>
    </location>
</feature>
<comment type="caution">
    <text evidence="2">The sequence shown here is derived from an EMBL/GenBank/DDBJ whole genome shotgun (WGS) entry which is preliminary data.</text>
</comment>
<protein>
    <submittedName>
        <fullName evidence="2">Uncharacterized protein</fullName>
    </submittedName>
</protein>
<sequence>MTLGLSILGLFTTLLALAAIFPTGEPSWFGFGILAAALCALGAAFSGPHVRTGMPWAVGVALAIWGGVGLGDGKLSAWLAWATLAFGMAYLGLGALHFLQRMVPSERLPRLRGFTRHGFGKATR</sequence>
<reference evidence="2 3" key="1">
    <citation type="submission" date="2020-04" db="EMBL/GenBank/DDBJ databases">
        <title>Draft genome of Pyxidicoccus fallax type strain.</title>
        <authorList>
            <person name="Whitworth D.E."/>
        </authorList>
    </citation>
    <scope>NUCLEOTIDE SEQUENCE [LARGE SCALE GENOMIC DNA]</scope>
    <source>
        <strain evidence="2 3">DSM 14698</strain>
    </source>
</reference>
<keyword evidence="3" id="KW-1185">Reference proteome</keyword>
<evidence type="ECO:0000256" key="1">
    <source>
        <dbReference type="SAM" id="Phobius"/>
    </source>
</evidence>
<dbReference type="AlphaFoldDB" id="A0A848LMP0"/>
<evidence type="ECO:0000313" key="3">
    <source>
        <dbReference type="Proteomes" id="UP000518300"/>
    </source>
</evidence>
<dbReference type="EMBL" id="JABBJJ010000169">
    <property type="protein sequence ID" value="NMO19117.1"/>
    <property type="molecule type" value="Genomic_DNA"/>
</dbReference>